<organism evidence="3 4">
    <name type="scientific">Thalassovita aquimarina</name>
    <dbReference type="NCBI Taxonomy" id="2785917"/>
    <lineage>
        <taxon>Bacteria</taxon>
        <taxon>Pseudomonadati</taxon>
        <taxon>Pseudomonadota</taxon>
        <taxon>Alphaproteobacteria</taxon>
        <taxon>Rhodobacterales</taxon>
        <taxon>Roseobacteraceae</taxon>
        <taxon>Thalassovita</taxon>
    </lineage>
</organism>
<feature type="region of interest" description="Disordered" evidence="1">
    <location>
        <begin position="20"/>
        <end position="41"/>
    </location>
</feature>
<sequence length="155" mass="16492">MKGNAKNAPGYVKSLRPRRVASPRRLAARQAPGDADQVDGGTEKTSLARILVVGIRIRTIAGNLVAVFAAVTLAPKMPHLASIQFQDEQRGEKMYLAYTEKLEQNRIAKSVQRILLNGAVLLAAMAAIGVIGWAALGASLGEASIVMPAPPELLR</sequence>
<evidence type="ECO:0000313" key="3">
    <source>
        <dbReference type="EMBL" id="MBR9651525.1"/>
    </source>
</evidence>
<comment type="caution">
    <text evidence="3">The sequence shown here is derived from an EMBL/GenBank/DDBJ whole genome shotgun (WGS) entry which is preliminary data.</text>
</comment>
<keyword evidence="2" id="KW-0472">Membrane</keyword>
<keyword evidence="2" id="KW-1133">Transmembrane helix</keyword>
<evidence type="ECO:0000256" key="1">
    <source>
        <dbReference type="SAM" id="MobiDB-lite"/>
    </source>
</evidence>
<evidence type="ECO:0000313" key="4">
    <source>
        <dbReference type="Proteomes" id="UP001195941"/>
    </source>
</evidence>
<feature type="transmembrane region" description="Helical" evidence="2">
    <location>
        <begin position="114"/>
        <end position="136"/>
    </location>
</feature>
<name>A0ABS5HRE6_9RHOB</name>
<accession>A0ABS5HRE6</accession>
<proteinExistence type="predicted"/>
<evidence type="ECO:0000256" key="2">
    <source>
        <dbReference type="SAM" id="Phobius"/>
    </source>
</evidence>
<dbReference type="Proteomes" id="UP001195941">
    <property type="component" value="Unassembled WGS sequence"/>
</dbReference>
<reference evidence="3 4" key="1">
    <citation type="journal article" date="2021" name="Arch. Microbiol.">
        <title>Thalassobius aquimarinus sp. nov., isolated from the Sea of Japan seashore.</title>
        <authorList>
            <person name="Kurilenko V.V."/>
            <person name="Romanenko L.A."/>
            <person name="Chernysheva N.Y."/>
            <person name="Velansky P.V."/>
            <person name="Tekutyeva L.A."/>
            <person name="Isaeva M.P."/>
            <person name="Mikhailov V.V."/>
        </authorList>
    </citation>
    <scope>NUCLEOTIDE SEQUENCE [LARGE SCALE GENOMIC DNA]</scope>
    <source>
        <strain evidence="3 4">KMM 8518</strain>
    </source>
</reference>
<gene>
    <name evidence="3" type="ORF">IT775_10360</name>
</gene>
<dbReference type="RefSeq" id="WP_212701047.1">
    <property type="nucleotide sequence ID" value="NZ_JADMKU010000008.1"/>
</dbReference>
<keyword evidence="4" id="KW-1185">Reference proteome</keyword>
<keyword evidence="2" id="KW-0812">Transmembrane</keyword>
<dbReference type="EMBL" id="JADMKU010000008">
    <property type="protein sequence ID" value="MBR9651525.1"/>
    <property type="molecule type" value="Genomic_DNA"/>
</dbReference>
<protein>
    <submittedName>
        <fullName evidence="3">Uncharacterized protein</fullName>
    </submittedName>
</protein>